<sequence length="247" mass="27614">MKKLFIKGAFLVGMLAATSFSAHSEAATTDMHRVYNPNSGEHFYTQNGVEKDILVKAGWRYEGVGWFAPQSGNPVYRVYNANAGDHHYTVDWNEKEALVKVGWKYEGIGWYSDAKKTIPLYRAYNPNAKAGSHNYTVNANEQKMLLSAGWREEGIAWYGTNRDSTDPIAISPIGNSGVFVLTSNEAHAAVIAFLTDQNSPWYSANGINGNKNHAWLGKIREVQMSDGSTRYTVDFILYDKENNVEVK</sequence>
<reference evidence="3 4" key="1">
    <citation type="submission" date="2013-02" db="EMBL/GenBank/DDBJ databases">
        <title>The Genome Sequence of Enterococcus pallens BAA-351.</title>
        <authorList>
            <consortium name="The Broad Institute Genome Sequencing Platform"/>
            <consortium name="The Broad Institute Genome Sequencing Center for Infectious Disease"/>
            <person name="Earl A.M."/>
            <person name="Gilmore M.S."/>
            <person name="Lebreton F."/>
            <person name="Walker B."/>
            <person name="Young S.K."/>
            <person name="Zeng Q."/>
            <person name="Gargeya S."/>
            <person name="Fitzgerald M."/>
            <person name="Haas B."/>
            <person name="Abouelleil A."/>
            <person name="Alvarado L."/>
            <person name="Arachchi H.M."/>
            <person name="Berlin A.M."/>
            <person name="Chapman S.B."/>
            <person name="Dewar J."/>
            <person name="Goldberg J."/>
            <person name="Griggs A."/>
            <person name="Gujja S."/>
            <person name="Hansen M."/>
            <person name="Howarth C."/>
            <person name="Imamovic A."/>
            <person name="Larimer J."/>
            <person name="McCowan C."/>
            <person name="Murphy C."/>
            <person name="Neiman D."/>
            <person name="Pearson M."/>
            <person name="Priest M."/>
            <person name="Roberts A."/>
            <person name="Saif S."/>
            <person name="Shea T."/>
            <person name="Sisk P."/>
            <person name="Sykes S."/>
            <person name="Wortman J."/>
            <person name="Nusbaum C."/>
            <person name="Birren B."/>
        </authorList>
    </citation>
    <scope>NUCLEOTIDE SEQUENCE [LARGE SCALE GENOMIC DNA]</scope>
    <source>
        <strain evidence="3 4">ATCC BAA-351</strain>
    </source>
</reference>
<proteinExistence type="predicted"/>
<dbReference type="OrthoDB" id="1654093at2"/>
<dbReference type="AlphaFoldDB" id="R2RT86"/>
<comment type="caution">
    <text evidence="3">The sequence shown here is derived from an EMBL/GenBank/DDBJ whole genome shotgun (WGS) entry which is preliminary data.</text>
</comment>
<dbReference type="EMBL" id="AJAQ01000050">
    <property type="protein sequence ID" value="EOH86515.1"/>
    <property type="molecule type" value="Genomic_DNA"/>
</dbReference>
<accession>R2RT86</accession>
<dbReference type="eggNOG" id="COG3757">
    <property type="taxonomic scope" value="Bacteria"/>
</dbReference>
<gene>
    <name evidence="3" type="ORF">UAU_04955</name>
</gene>
<protein>
    <recommendedName>
        <fullName evidence="2">DUF5648 domain-containing protein</fullName>
    </recommendedName>
</protein>
<dbReference type="HOGENOM" id="CLU_1041055_0_0_9"/>
<dbReference type="PATRIC" id="fig|1158607.3.peg.4941"/>
<organism evidence="3 4">
    <name type="scientific">Enterococcus pallens ATCC BAA-351</name>
    <dbReference type="NCBI Taxonomy" id="1158607"/>
    <lineage>
        <taxon>Bacteria</taxon>
        <taxon>Bacillati</taxon>
        <taxon>Bacillota</taxon>
        <taxon>Bacilli</taxon>
        <taxon>Lactobacillales</taxon>
        <taxon>Enterococcaceae</taxon>
        <taxon>Enterococcus</taxon>
    </lineage>
</organism>
<evidence type="ECO:0000313" key="3">
    <source>
        <dbReference type="EMBL" id="EOH86515.1"/>
    </source>
</evidence>
<dbReference type="Proteomes" id="UP000013782">
    <property type="component" value="Unassembled WGS sequence"/>
</dbReference>
<dbReference type="InterPro" id="IPR043708">
    <property type="entry name" value="DUF5648"/>
</dbReference>
<dbReference type="Pfam" id="PF18885">
    <property type="entry name" value="DUF5648"/>
    <property type="match status" value="1"/>
</dbReference>
<evidence type="ECO:0000313" key="4">
    <source>
        <dbReference type="Proteomes" id="UP000013782"/>
    </source>
</evidence>
<feature type="signal peptide" evidence="1">
    <location>
        <begin position="1"/>
        <end position="24"/>
    </location>
</feature>
<keyword evidence="4" id="KW-1185">Reference proteome</keyword>
<evidence type="ECO:0000259" key="2">
    <source>
        <dbReference type="Pfam" id="PF18885"/>
    </source>
</evidence>
<dbReference type="STRING" id="160454.RV10_GL003504"/>
<keyword evidence="1" id="KW-0732">Signal</keyword>
<feature type="chain" id="PRO_5038791407" description="DUF5648 domain-containing protein" evidence="1">
    <location>
        <begin position="25"/>
        <end position="247"/>
    </location>
</feature>
<name>R2RT86_9ENTE</name>
<evidence type="ECO:0000256" key="1">
    <source>
        <dbReference type="SAM" id="SignalP"/>
    </source>
</evidence>
<feature type="domain" description="DUF5648" evidence="2">
    <location>
        <begin position="31"/>
        <end position="159"/>
    </location>
</feature>
<dbReference type="RefSeq" id="WP_010759884.1">
    <property type="nucleotide sequence ID" value="NZ_ASWD01000003.1"/>
</dbReference>